<dbReference type="Pfam" id="PF01301">
    <property type="entry name" value="Glyco_hydro_35"/>
    <property type="match status" value="1"/>
</dbReference>
<evidence type="ECO:0000256" key="1">
    <source>
        <dbReference type="ARBA" id="ARBA00009809"/>
    </source>
</evidence>
<dbReference type="SUPFAM" id="SSF51445">
    <property type="entry name" value="(Trans)glycosidases"/>
    <property type="match status" value="1"/>
</dbReference>
<gene>
    <name evidence="3" type="ORF">FOVG_16878</name>
</gene>
<dbReference type="PANTHER" id="PTHR23421">
    <property type="entry name" value="BETA-GALACTOSIDASE RELATED"/>
    <property type="match status" value="1"/>
</dbReference>
<reference evidence="3" key="1">
    <citation type="submission" date="2011-10" db="EMBL/GenBank/DDBJ databases">
        <title>The Genome Sequence of Fusarium oxysporum HDV247.</title>
        <authorList>
            <consortium name="The Broad Institute Genome Sequencing Platform"/>
            <person name="Ma L.-J."/>
            <person name="Gale L.R."/>
            <person name="Schwartz D.C."/>
            <person name="Zhou S."/>
            <person name="Corby-Kistler H."/>
            <person name="Young S.K."/>
            <person name="Zeng Q."/>
            <person name="Gargeya S."/>
            <person name="Fitzgerald M."/>
            <person name="Haas B."/>
            <person name="Abouelleil A."/>
            <person name="Alvarado L."/>
            <person name="Arachchi H.M."/>
            <person name="Berlin A."/>
            <person name="Brown A."/>
            <person name="Chapman S.B."/>
            <person name="Chen Z."/>
            <person name="Dunbar C."/>
            <person name="Freedman E."/>
            <person name="Gearin G."/>
            <person name="Goldberg J."/>
            <person name="Griggs A."/>
            <person name="Gujja S."/>
            <person name="Heiman D."/>
            <person name="Howarth C."/>
            <person name="Larson L."/>
            <person name="Lui A."/>
            <person name="MacDonald P.J.P."/>
            <person name="Montmayeur A."/>
            <person name="Murphy C."/>
            <person name="Neiman D."/>
            <person name="Pearson M."/>
            <person name="Priest M."/>
            <person name="Roberts A."/>
            <person name="Saif S."/>
            <person name="Shea T."/>
            <person name="Shenoy N."/>
            <person name="Sisk P."/>
            <person name="Stolte C."/>
            <person name="Sykes S."/>
            <person name="Wortman J."/>
            <person name="Nusbaum C."/>
            <person name="Birren B."/>
        </authorList>
    </citation>
    <scope>NUCLEOTIDE SEQUENCE [LARGE SCALE GENOMIC DNA]</scope>
    <source>
        <strain evidence="3">HDV247</strain>
    </source>
</reference>
<dbReference type="Proteomes" id="UP000030751">
    <property type="component" value="Unassembled WGS sequence"/>
</dbReference>
<feature type="domain" description="Glycoside hydrolase 35 catalytic" evidence="2">
    <location>
        <begin position="1"/>
        <end position="135"/>
    </location>
</feature>
<dbReference type="InterPro" id="IPR017853">
    <property type="entry name" value="GH"/>
</dbReference>
<evidence type="ECO:0000313" key="3">
    <source>
        <dbReference type="EMBL" id="EXA31897.1"/>
    </source>
</evidence>
<dbReference type="InterPro" id="IPR001944">
    <property type="entry name" value="Glycoside_Hdrlase_35"/>
</dbReference>
<dbReference type="AlphaFoldDB" id="W9NPL8"/>
<dbReference type="HOGENOM" id="CLU_1660854_0_0_1"/>
<dbReference type="InterPro" id="IPR031330">
    <property type="entry name" value="Gly_Hdrlase_35_cat"/>
</dbReference>
<accession>W9NPL8</accession>
<proteinExistence type="inferred from homology"/>
<dbReference type="GO" id="GO:0005975">
    <property type="term" value="P:carbohydrate metabolic process"/>
    <property type="evidence" value="ECO:0007669"/>
    <property type="project" value="InterPro"/>
</dbReference>
<protein>
    <recommendedName>
        <fullName evidence="2">Glycoside hydrolase 35 catalytic domain-containing protein</fullName>
    </recommendedName>
</protein>
<sequence>MGMNTLSFYNHWGFHAPWPDAVKFEGGAHDIARLYEISQNVGLWCSARPGPYINAGLNGGGHALWSTTGEYGTVRDNSTKWTVAWKLYTDKFDEITARYQASENGTVVMYQIENEFARQWKDANKKFPNEVQYQYGKYLPYFAARRNTFPVSPRYLQLQWR</sequence>
<reference evidence="3" key="2">
    <citation type="submission" date="2012-05" db="EMBL/GenBank/DDBJ databases">
        <title>Annotation of the Genome Sequence of Fusarium oxysporum HDV247.</title>
        <authorList>
            <consortium name="The Broad Institute Genomics Platform"/>
            <person name="Ma L.-J."/>
            <person name="Corby-Kistler H."/>
            <person name="Broz K."/>
            <person name="Gale L.R."/>
            <person name="Jonkers W."/>
            <person name="O'Donnell K."/>
            <person name="Ploetz R."/>
            <person name="Steinberg C."/>
            <person name="Schwartz D.C."/>
            <person name="VanEtten H."/>
            <person name="Zhou S."/>
            <person name="Young S.K."/>
            <person name="Zeng Q."/>
            <person name="Gargeya S."/>
            <person name="Fitzgerald M."/>
            <person name="Abouelleil A."/>
            <person name="Alvarado L."/>
            <person name="Chapman S.B."/>
            <person name="Gainer-Dewar J."/>
            <person name="Goldberg J."/>
            <person name="Griggs A."/>
            <person name="Gujja S."/>
            <person name="Hansen M."/>
            <person name="Howarth C."/>
            <person name="Imamovic A."/>
            <person name="Ireland A."/>
            <person name="Larimer J."/>
            <person name="McCowan C."/>
            <person name="Murphy C."/>
            <person name="Pearson M."/>
            <person name="Poon T.W."/>
            <person name="Priest M."/>
            <person name="Roberts A."/>
            <person name="Saif S."/>
            <person name="Shea T."/>
            <person name="Sykes S."/>
            <person name="Wortman J."/>
            <person name="Nusbaum C."/>
            <person name="Birren B."/>
        </authorList>
    </citation>
    <scope>NUCLEOTIDE SEQUENCE</scope>
    <source>
        <strain evidence="3">HDV247</strain>
    </source>
</reference>
<organism evidence="3">
    <name type="scientific">Fusarium oxysporum f. sp. pisi HDV247</name>
    <dbReference type="NCBI Taxonomy" id="1080344"/>
    <lineage>
        <taxon>Eukaryota</taxon>
        <taxon>Fungi</taxon>
        <taxon>Dikarya</taxon>
        <taxon>Ascomycota</taxon>
        <taxon>Pezizomycotina</taxon>
        <taxon>Sordariomycetes</taxon>
        <taxon>Hypocreomycetidae</taxon>
        <taxon>Hypocreales</taxon>
        <taxon>Nectriaceae</taxon>
        <taxon>Fusarium</taxon>
        <taxon>Fusarium oxysporum species complex</taxon>
    </lineage>
</organism>
<dbReference type="PRINTS" id="PR00742">
    <property type="entry name" value="GLHYDRLASE35"/>
</dbReference>
<evidence type="ECO:0000259" key="2">
    <source>
        <dbReference type="Pfam" id="PF01301"/>
    </source>
</evidence>
<dbReference type="Gene3D" id="3.20.20.80">
    <property type="entry name" value="Glycosidases"/>
    <property type="match status" value="1"/>
</dbReference>
<dbReference type="GO" id="GO:0004553">
    <property type="term" value="F:hydrolase activity, hydrolyzing O-glycosyl compounds"/>
    <property type="evidence" value="ECO:0007669"/>
    <property type="project" value="InterPro"/>
</dbReference>
<name>W9NPL8_FUSOX</name>
<comment type="similarity">
    <text evidence="1">Belongs to the glycosyl hydrolase 35 family.</text>
</comment>
<dbReference type="EMBL" id="JH651005">
    <property type="protein sequence ID" value="EXA31897.1"/>
    <property type="molecule type" value="Genomic_DNA"/>
</dbReference>